<dbReference type="InterPro" id="IPR017972">
    <property type="entry name" value="Cyt_P450_CS"/>
</dbReference>
<dbReference type="InterPro" id="IPR050121">
    <property type="entry name" value="Cytochrome_P450_monoxygenase"/>
</dbReference>
<name>A0AAN8A357_9PEZI</name>
<evidence type="ECO:0000256" key="11">
    <source>
        <dbReference type="ARBA" id="ARBA00023033"/>
    </source>
</evidence>
<dbReference type="PRINTS" id="PR00385">
    <property type="entry name" value="P450"/>
</dbReference>
<evidence type="ECO:0000256" key="3">
    <source>
        <dbReference type="ARBA" id="ARBA00004685"/>
    </source>
</evidence>
<dbReference type="InterPro" id="IPR001128">
    <property type="entry name" value="Cyt_P450"/>
</dbReference>
<keyword evidence="11 14" id="KW-0503">Monooxygenase</keyword>
<evidence type="ECO:0000256" key="9">
    <source>
        <dbReference type="ARBA" id="ARBA00023002"/>
    </source>
</evidence>
<feature type="binding site" description="axial binding residue" evidence="13">
    <location>
        <position position="454"/>
    </location>
    <ligand>
        <name>heme</name>
        <dbReference type="ChEBI" id="CHEBI:30413"/>
    </ligand>
    <ligandPart>
        <name>Fe</name>
        <dbReference type="ChEBI" id="CHEBI:18248"/>
    </ligandPart>
</feature>
<dbReference type="EMBL" id="JAVRQU010000007">
    <property type="protein sequence ID" value="KAK5700727.1"/>
    <property type="molecule type" value="Genomic_DNA"/>
</dbReference>
<dbReference type="Gene3D" id="1.10.630.10">
    <property type="entry name" value="Cytochrome P450"/>
    <property type="match status" value="1"/>
</dbReference>
<keyword evidence="8" id="KW-1133">Transmembrane helix</keyword>
<evidence type="ECO:0000256" key="6">
    <source>
        <dbReference type="ARBA" id="ARBA00022692"/>
    </source>
</evidence>
<comment type="caution">
    <text evidence="15">The sequence shown here is derived from an EMBL/GenBank/DDBJ whole genome shotgun (WGS) entry which is preliminary data.</text>
</comment>
<dbReference type="GO" id="GO:0016705">
    <property type="term" value="F:oxidoreductase activity, acting on paired donors, with incorporation or reduction of molecular oxygen"/>
    <property type="evidence" value="ECO:0007669"/>
    <property type="project" value="InterPro"/>
</dbReference>
<dbReference type="GO" id="GO:0005506">
    <property type="term" value="F:iron ion binding"/>
    <property type="evidence" value="ECO:0007669"/>
    <property type="project" value="InterPro"/>
</dbReference>
<comment type="subcellular location">
    <subcellularLocation>
        <location evidence="2">Membrane</location>
    </subcellularLocation>
</comment>
<dbReference type="AlphaFoldDB" id="A0AAN8A357"/>
<keyword evidence="9 14" id="KW-0560">Oxidoreductase</keyword>
<dbReference type="SUPFAM" id="SSF48264">
    <property type="entry name" value="Cytochrome P450"/>
    <property type="match status" value="1"/>
</dbReference>
<keyword evidence="5 13" id="KW-0349">Heme</keyword>
<sequence length="525" mass="59309">MALFGLAAVILGALVGYITYALYIHPLARCPGPLLGRLTQWYDVYHAFVGDKHVNFLRLHQKYGPVVRFSPNTVSLNDPAALKAIYAHGANVQKSTFYKCFRAAPTAVSTLLATEKSHHARKRRVMAQAFSADAMRGLEQYVIGHVQDLIDKVDDLVEQQEKGQWSGSVNAADYLNWLVFDIMGELVFSKSFDTLGGNIENREGIRLLGRAAKRNYVVAAMPVLAQRGFEKWLPFLRSLYLDRAKYLAFGKAQAMARMKENGFGESGRRDIFSFLLHAKDPEGDTGEGFSKPELFMEANTLIVAGSDTSSTTMSAVLFYLLHNPHTLRRLEHEVRSTFVAADDIRMGPQMNCCSWLRACIDESMRMSPAVAGLLPREVMEGGFSIPSLDLHFPAGVEIGVSSYAIQHNADYIDDPFTFAPERWLHQDNVLPEQRQNKENLNSAFAPFSLGHRSCLGKPLVYMELSIAIARLVWEYNMRLAPEQHREEITKKEITQGLLHPAEYQYRDWFLSNNEGVYVEFKKRER</sequence>
<organism evidence="15 16">
    <name type="scientific">Elasticomyces elasticus</name>
    <dbReference type="NCBI Taxonomy" id="574655"/>
    <lineage>
        <taxon>Eukaryota</taxon>
        <taxon>Fungi</taxon>
        <taxon>Dikarya</taxon>
        <taxon>Ascomycota</taxon>
        <taxon>Pezizomycotina</taxon>
        <taxon>Dothideomycetes</taxon>
        <taxon>Dothideomycetidae</taxon>
        <taxon>Mycosphaerellales</taxon>
        <taxon>Teratosphaeriaceae</taxon>
        <taxon>Elasticomyces</taxon>
    </lineage>
</organism>
<comment type="pathway">
    <text evidence="3">Mycotoxin biosynthesis.</text>
</comment>
<dbReference type="PROSITE" id="PS00086">
    <property type="entry name" value="CYTOCHROME_P450"/>
    <property type="match status" value="1"/>
</dbReference>
<evidence type="ECO:0000256" key="13">
    <source>
        <dbReference type="PIRSR" id="PIRSR602401-1"/>
    </source>
</evidence>
<dbReference type="PRINTS" id="PR00463">
    <property type="entry name" value="EP450I"/>
</dbReference>
<dbReference type="GO" id="GO:0016020">
    <property type="term" value="C:membrane"/>
    <property type="evidence" value="ECO:0007669"/>
    <property type="project" value="UniProtKB-SubCell"/>
</dbReference>
<dbReference type="PANTHER" id="PTHR24305:SF237">
    <property type="entry name" value="CYTOCHROME P450 MONOOXYGENASE ATNE-RELATED"/>
    <property type="match status" value="1"/>
</dbReference>
<dbReference type="InterPro" id="IPR002401">
    <property type="entry name" value="Cyt_P450_E_grp-I"/>
</dbReference>
<keyword evidence="7 13" id="KW-0479">Metal-binding</keyword>
<evidence type="ECO:0000256" key="8">
    <source>
        <dbReference type="ARBA" id="ARBA00022989"/>
    </source>
</evidence>
<keyword evidence="12" id="KW-0472">Membrane</keyword>
<evidence type="ECO:0000256" key="5">
    <source>
        <dbReference type="ARBA" id="ARBA00022617"/>
    </source>
</evidence>
<evidence type="ECO:0000256" key="10">
    <source>
        <dbReference type="ARBA" id="ARBA00023004"/>
    </source>
</evidence>
<dbReference type="GO" id="GO:1902181">
    <property type="term" value="P:verruculogen biosynthetic process"/>
    <property type="evidence" value="ECO:0007669"/>
    <property type="project" value="UniProtKB-ARBA"/>
</dbReference>
<comment type="cofactor">
    <cofactor evidence="1 13">
        <name>heme</name>
        <dbReference type="ChEBI" id="CHEBI:30413"/>
    </cofactor>
</comment>
<accession>A0AAN8A357</accession>
<evidence type="ECO:0000313" key="16">
    <source>
        <dbReference type="Proteomes" id="UP001310594"/>
    </source>
</evidence>
<gene>
    <name evidence="15" type="ORF">LTR97_005244</name>
</gene>
<keyword evidence="10 13" id="KW-0408">Iron</keyword>
<evidence type="ECO:0000256" key="4">
    <source>
        <dbReference type="ARBA" id="ARBA00010617"/>
    </source>
</evidence>
<comment type="similarity">
    <text evidence="4 14">Belongs to the cytochrome P450 family.</text>
</comment>
<evidence type="ECO:0000256" key="12">
    <source>
        <dbReference type="ARBA" id="ARBA00023136"/>
    </source>
</evidence>
<evidence type="ECO:0000256" key="2">
    <source>
        <dbReference type="ARBA" id="ARBA00004370"/>
    </source>
</evidence>
<keyword evidence="6" id="KW-0812">Transmembrane</keyword>
<dbReference type="FunFam" id="1.10.630.10:FF:000063">
    <property type="entry name" value="Cytochrome P450 monooxygenase"/>
    <property type="match status" value="1"/>
</dbReference>
<dbReference type="InterPro" id="IPR036396">
    <property type="entry name" value="Cyt_P450_sf"/>
</dbReference>
<protein>
    <submittedName>
        <fullName evidence="15">Uncharacterized protein</fullName>
    </submittedName>
</protein>
<reference evidence="15" key="1">
    <citation type="submission" date="2023-08" db="EMBL/GenBank/DDBJ databases">
        <title>Black Yeasts Isolated from many extreme environments.</title>
        <authorList>
            <person name="Coleine C."/>
            <person name="Stajich J.E."/>
            <person name="Selbmann L."/>
        </authorList>
    </citation>
    <scope>NUCLEOTIDE SEQUENCE</scope>
    <source>
        <strain evidence="15">CCFEE 5810</strain>
    </source>
</reference>
<evidence type="ECO:0000313" key="15">
    <source>
        <dbReference type="EMBL" id="KAK5700727.1"/>
    </source>
</evidence>
<dbReference type="Pfam" id="PF00067">
    <property type="entry name" value="p450"/>
    <property type="match status" value="1"/>
</dbReference>
<dbReference type="GO" id="GO:0004497">
    <property type="term" value="F:monooxygenase activity"/>
    <property type="evidence" value="ECO:0007669"/>
    <property type="project" value="UniProtKB-KW"/>
</dbReference>
<dbReference type="CDD" id="cd11061">
    <property type="entry name" value="CYP67-like"/>
    <property type="match status" value="1"/>
</dbReference>
<dbReference type="GO" id="GO:0020037">
    <property type="term" value="F:heme binding"/>
    <property type="evidence" value="ECO:0007669"/>
    <property type="project" value="InterPro"/>
</dbReference>
<proteinExistence type="inferred from homology"/>
<evidence type="ECO:0000256" key="1">
    <source>
        <dbReference type="ARBA" id="ARBA00001971"/>
    </source>
</evidence>
<evidence type="ECO:0000256" key="7">
    <source>
        <dbReference type="ARBA" id="ARBA00022723"/>
    </source>
</evidence>
<evidence type="ECO:0000256" key="14">
    <source>
        <dbReference type="RuleBase" id="RU000461"/>
    </source>
</evidence>
<dbReference type="PANTHER" id="PTHR24305">
    <property type="entry name" value="CYTOCHROME P450"/>
    <property type="match status" value="1"/>
</dbReference>
<dbReference type="Proteomes" id="UP001310594">
    <property type="component" value="Unassembled WGS sequence"/>
</dbReference>